<dbReference type="InterPro" id="IPR000944">
    <property type="entry name" value="Tscrpt_reg_Rrf2"/>
</dbReference>
<dbReference type="GO" id="GO:0003700">
    <property type="term" value="F:DNA-binding transcription factor activity"/>
    <property type="evidence" value="ECO:0007669"/>
    <property type="project" value="TreeGrafter"/>
</dbReference>
<dbReference type="GO" id="GO:0005829">
    <property type="term" value="C:cytosol"/>
    <property type="evidence" value="ECO:0007669"/>
    <property type="project" value="TreeGrafter"/>
</dbReference>
<dbReference type="Gene3D" id="1.10.10.10">
    <property type="entry name" value="Winged helix-like DNA-binding domain superfamily/Winged helix DNA-binding domain"/>
    <property type="match status" value="1"/>
</dbReference>
<dbReference type="PANTHER" id="PTHR33221:SF2">
    <property type="entry name" value="TRANSCRIPTIONAL REGULATOR"/>
    <property type="match status" value="1"/>
</dbReference>
<dbReference type="InterPro" id="IPR036388">
    <property type="entry name" value="WH-like_DNA-bd_sf"/>
</dbReference>
<keyword evidence="2" id="KW-1185">Reference proteome</keyword>
<dbReference type="Proteomes" id="UP000294599">
    <property type="component" value="Unassembled WGS sequence"/>
</dbReference>
<dbReference type="SUPFAM" id="SSF46785">
    <property type="entry name" value="Winged helix' DNA-binding domain"/>
    <property type="match status" value="1"/>
</dbReference>
<dbReference type="Pfam" id="PF02082">
    <property type="entry name" value="Rrf2"/>
    <property type="match status" value="1"/>
</dbReference>
<protein>
    <submittedName>
        <fullName evidence="1">BadM/Rrf2 family transcriptional regulator</fullName>
    </submittedName>
</protein>
<gene>
    <name evidence="1" type="ORF">EDC25_102217</name>
</gene>
<accession>A0A4V2UWT2</accession>
<dbReference type="NCBIfam" id="TIGR02944">
    <property type="entry name" value="suf_reg_Xantho"/>
    <property type="match status" value="1"/>
</dbReference>
<proteinExistence type="predicted"/>
<comment type="caution">
    <text evidence="1">The sequence shown here is derived from an EMBL/GenBank/DDBJ whole genome shotgun (WGS) entry which is preliminary data.</text>
</comment>
<dbReference type="EMBL" id="SMAF01000002">
    <property type="protein sequence ID" value="TCT00848.1"/>
    <property type="molecule type" value="Genomic_DNA"/>
</dbReference>
<dbReference type="PANTHER" id="PTHR33221">
    <property type="entry name" value="WINGED HELIX-TURN-HELIX TRANSCRIPTIONAL REGULATOR, RRF2 FAMILY"/>
    <property type="match status" value="1"/>
</dbReference>
<dbReference type="InterPro" id="IPR036390">
    <property type="entry name" value="WH_DNA-bd_sf"/>
</dbReference>
<dbReference type="PROSITE" id="PS51197">
    <property type="entry name" value="HTH_RRF2_2"/>
    <property type="match status" value="1"/>
</dbReference>
<organism evidence="1 2">
    <name type="scientific">Pseudofulvimonas gallinarii</name>
    <dbReference type="NCBI Taxonomy" id="634155"/>
    <lineage>
        <taxon>Bacteria</taxon>
        <taxon>Pseudomonadati</taxon>
        <taxon>Pseudomonadota</taxon>
        <taxon>Gammaproteobacteria</taxon>
        <taxon>Lysobacterales</taxon>
        <taxon>Rhodanobacteraceae</taxon>
        <taxon>Pseudofulvimonas</taxon>
    </lineage>
</organism>
<evidence type="ECO:0000313" key="1">
    <source>
        <dbReference type="EMBL" id="TCT00848.1"/>
    </source>
</evidence>
<sequence length="157" mass="16575">MLRVSKLTDYATILLAEMARKPDALRAATELAEATRLELPTVSKVLKLLGSAALVQSQRGVAGGYRLARPAQEISVAQIVEAIDGPIGMTRCSASAGECSHESHCTARVSWQHISRAIERVLADMTLADMLGGLPPAPPPAPALRTANGGRIDIRLG</sequence>
<dbReference type="InterPro" id="IPR014290">
    <property type="entry name" value="SUF_FeS_clus_asmbl_reg"/>
</dbReference>
<dbReference type="RefSeq" id="WP_123522131.1">
    <property type="nucleotide sequence ID" value="NZ_JBHLWF010000013.1"/>
</dbReference>
<name>A0A4V2UWT2_9GAMM</name>
<evidence type="ECO:0000313" key="2">
    <source>
        <dbReference type="Proteomes" id="UP000294599"/>
    </source>
</evidence>
<dbReference type="AlphaFoldDB" id="A0A4V2UWT2"/>
<reference evidence="1 2" key="1">
    <citation type="submission" date="2019-03" db="EMBL/GenBank/DDBJ databases">
        <title>Genomic Encyclopedia of Type Strains, Phase IV (KMG-IV): sequencing the most valuable type-strain genomes for metagenomic binning, comparative biology and taxonomic classification.</title>
        <authorList>
            <person name="Goeker M."/>
        </authorList>
    </citation>
    <scope>NUCLEOTIDE SEQUENCE [LARGE SCALE GENOMIC DNA]</scope>
    <source>
        <strain evidence="1 2">DSM 21944</strain>
    </source>
</reference>
<dbReference type="OrthoDB" id="9808360at2"/>
<dbReference type="NCBIfam" id="TIGR00738">
    <property type="entry name" value="rrf2_super"/>
    <property type="match status" value="1"/>
</dbReference>